<keyword evidence="2" id="KW-1185">Reference proteome</keyword>
<reference evidence="1" key="1">
    <citation type="submission" date="2022-03" db="EMBL/GenBank/DDBJ databases">
        <title>A functionally conserved STORR gene fusion in Papaver species that diverged 16.8 million years ago.</title>
        <authorList>
            <person name="Catania T."/>
        </authorList>
    </citation>
    <scope>NUCLEOTIDE SEQUENCE</scope>
    <source>
        <strain evidence="1">S-191538</strain>
    </source>
</reference>
<dbReference type="Proteomes" id="UP001177140">
    <property type="component" value="Unassembled WGS sequence"/>
</dbReference>
<evidence type="ECO:0000313" key="1">
    <source>
        <dbReference type="EMBL" id="MCL7036887.1"/>
    </source>
</evidence>
<sequence length="279" mass="32053">MQTRMLKFTPISPNSSSIIKNPQTQFTNFPNNKENHQVLFHIANFPKIKIANNKPLHISSFTKNNAVANSVSKAKAVTNEKKLHVSVFEPILSAAKQVFSSTIKLVTPYRFVVKNDLILFEHDGKEIVGVVERVVYYRDELMEATILSEHGLLENFKISGYDIINQTLLNEDETEKMWRICTTVECKDGDWKKMVAELKDVLNAHDNVKRNFVILDSFNPEKRIVVNSFVTVSELKTPRFEHYISPSFKARKVLLEIDKIRIKHGGSKEENPIKLIRSK</sequence>
<dbReference type="AlphaFoldDB" id="A0AA41V8W1"/>
<protein>
    <submittedName>
        <fullName evidence="1">Uncharacterized protein</fullName>
    </submittedName>
</protein>
<accession>A0AA41V8W1</accession>
<name>A0AA41V8W1_PAPNU</name>
<proteinExistence type="predicted"/>
<dbReference type="EMBL" id="JAJJMA010173211">
    <property type="protein sequence ID" value="MCL7036887.1"/>
    <property type="molecule type" value="Genomic_DNA"/>
</dbReference>
<evidence type="ECO:0000313" key="2">
    <source>
        <dbReference type="Proteomes" id="UP001177140"/>
    </source>
</evidence>
<organism evidence="1 2">
    <name type="scientific">Papaver nudicaule</name>
    <name type="common">Iceland poppy</name>
    <dbReference type="NCBI Taxonomy" id="74823"/>
    <lineage>
        <taxon>Eukaryota</taxon>
        <taxon>Viridiplantae</taxon>
        <taxon>Streptophyta</taxon>
        <taxon>Embryophyta</taxon>
        <taxon>Tracheophyta</taxon>
        <taxon>Spermatophyta</taxon>
        <taxon>Magnoliopsida</taxon>
        <taxon>Ranunculales</taxon>
        <taxon>Papaveraceae</taxon>
        <taxon>Papaveroideae</taxon>
        <taxon>Papaver</taxon>
    </lineage>
</organism>
<comment type="caution">
    <text evidence="1">The sequence shown here is derived from an EMBL/GenBank/DDBJ whole genome shotgun (WGS) entry which is preliminary data.</text>
</comment>
<gene>
    <name evidence="1" type="ORF">MKW94_006582</name>
</gene>